<evidence type="ECO:0000313" key="3">
    <source>
        <dbReference type="Proteomes" id="UP000198866"/>
    </source>
</evidence>
<protein>
    <submittedName>
        <fullName evidence="2">Uncharacterized protein</fullName>
    </submittedName>
</protein>
<dbReference type="STRING" id="667676.SAMN05192539_103955"/>
<keyword evidence="3" id="KW-1185">Reference proteome</keyword>
<sequence length="420" mass="44578">MRTTFAVLAVVAACGLVPAALAAGAKAGTHAGAKAGTSAATKVASASSARVPTGDLRAYMHGIGATTDERGVTTVFFSSSGLPPRGAGRDRNWTHDVYVARWTPRQATLDRPRIFISRPEAQEPVSVAQNDTGRVMVSFEDGWNTPNQVSQRYGVYTSDLKGVKPYPNDVLSGGHSGHVAGVGSRFVVFYSNDWIDGGGVDNLGTGDGVYVKTFDADGALLQAIDVAPRVREWWPMIAGSPTRALLVWQQYVSGETYARLKVATLDPATGALSEPHVIAERLQYYTYAAAWVPSVDRFIVVATDDKDRGFAELIDANGQTTATLGCMPASVREAGIAVIGARAFTPSQDGRLLHLKLTPSSIELAGTQPSPIKWTYTGSVGLVRSPSALHWVATSPKGLQEADFDLNAASVPGDKDQCRE</sequence>
<proteinExistence type="predicted"/>
<evidence type="ECO:0000313" key="2">
    <source>
        <dbReference type="EMBL" id="SEK07802.1"/>
    </source>
</evidence>
<reference evidence="3" key="1">
    <citation type="submission" date="2016-10" db="EMBL/GenBank/DDBJ databases">
        <authorList>
            <person name="Varghese N."/>
            <person name="Submissions S."/>
        </authorList>
    </citation>
    <scope>NUCLEOTIDE SEQUENCE [LARGE SCALE GENOMIC DNA]</scope>
    <source>
        <strain evidence="3">LMG 26031</strain>
    </source>
</reference>
<name>A0A1H7E6U9_9BURK</name>
<dbReference type="OrthoDB" id="8928404at2"/>
<organism evidence="2 3">
    <name type="scientific">Paraburkholderia diazotrophica</name>
    <dbReference type="NCBI Taxonomy" id="667676"/>
    <lineage>
        <taxon>Bacteria</taxon>
        <taxon>Pseudomonadati</taxon>
        <taxon>Pseudomonadota</taxon>
        <taxon>Betaproteobacteria</taxon>
        <taxon>Burkholderiales</taxon>
        <taxon>Burkholderiaceae</taxon>
        <taxon>Paraburkholderia</taxon>
    </lineage>
</organism>
<gene>
    <name evidence="2" type="ORF">SAMN05192539_103955</name>
</gene>
<evidence type="ECO:0000256" key="1">
    <source>
        <dbReference type="SAM" id="SignalP"/>
    </source>
</evidence>
<feature type="signal peptide" evidence="1">
    <location>
        <begin position="1"/>
        <end position="22"/>
    </location>
</feature>
<dbReference type="EMBL" id="FNYE01000039">
    <property type="protein sequence ID" value="SEK07802.1"/>
    <property type="molecule type" value="Genomic_DNA"/>
</dbReference>
<feature type="chain" id="PRO_5011628349" evidence="1">
    <location>
        <begin position="23"/>
        <end position="420"/>
    </location>
</feature>
<dbReference type="AlphaFoldDB" id="A0A1H7E6U9"/>
<dbReference type="Proteomes" id="UP000198866">
    <property type="component" value="Unassembled WGS sequence"/>
</dbReference>
<dbReference type="RefSeq" id="WP_090872738.1">
    <property type="nucleotide sequence ID" value="NZ_FNYE01000039.1"/>
</dbReference>
<keyword evidence="1" id="KW-0732">Signal</keyword>
<accession>A0A1H7E6U9</accession>